<dbReference type="Proteomes" id="UP001142055">
    <property type="component" value="Chromosome 2"/>
</dbReference>
<dbReference type="InterPro" id="IPR008376">
    <property type="entry name" value="Chaperone_Ric-8_A/B"/>
</dbReference>
<evidence type="ECO:0000313" key="7">
    <source>
        <dbReference type="EMBL" id="KAJ6219297.1"/>
    </source>
</evidence>
<evidence type="ECO:0000256" key="2">
    <source>
        <dbReference type="ARBA" id="ARBA00009049"/>
    </source>
</evidence>
<proteinExistence type="inferred from homology"/>
<comment type="subcellular location">
    <subcellularLocation>
        <location evidence="1">Cytoplasm</location>
        <location evidence="1">Cell cortex</location>
    </subcellularLocation>
</comment>
<feature type="compositionally biased region" description="Polar residues" evidence="6">
    <location>
        <begin position="243"/>
        <end position="252"/>
    </location>
</feature>
<feature type="compositionally biased region" description="Basic residues" evidence="6">
    <location>
        <begin position="215"/>
        <end position="228"/>
    </location>
</feature>
<keyword evidence="4" id="KW-0344">Guanine-nucleotide releasing factor</keyword>
<evidence type="ECO:0000256" key="5">
    <source>
        <dbReference type="ARBA" id="ARBA00023186"/>
    </source>
</evidence>
<evidence type="ECO:0000313" key="8">
    <source>
        <dbReference type="Proteomes" id="UP001142055"/>
    </source>
</evidence>
<protein>
    <recommendedName>
        <fullName evidence="9">Synembryn-A</fullName>
    </recommendedName>
</protein>
<evidence type="ECO:0000256" key="4">
    <source>
        <dbReference type="ARBA" id="ARBA00022658"/>
    </source>
</evidence>
<accession>A0A9Q0M7E2</accession>
<evidence type="ECO:0008006" key="9">
    <source>
        <dbReference type="Google" id="ProtNLM"/>
    </source>
</evidence>
<reference evidence="7" key="1">
    <citation type="submission" date="2022-12" db="EMBL/GenBank/DDBJ databases">
        <title>Genome assemblies of Blomia tropicalis.</title>
        <authorList>
            <person name="Cui Y."/>
        </authorList>
    </citation>
    <scope>NUCLEOTIDE SEQUENCE</scope>
    <source>
        <tissue evidence="7">Adult mites</tissue>
    </source>
</reference>
<dbReference type="EMBL" id="JAPWDV010000002">
    <property type="protein sequence ID" value="KAJ6219297.1"/>
    <property type="molecule type" value="Genomic_DNA"/>
</dbReference>
<feature type="region of interest" description="Disordered" evidence="6">
    <location>
        <begin position="215"/>
        <end position="254"/>
    </location>
</feature>
<evidence type="ECO:0000256" key="1">
    <source>
        <dbReference type="ARBA" id="ARBA00004544"/>
    </source>
</evidence>
<keyword evidence="5" id="KW-0143">Chaperone</keyword>
<dbReference type="Gene3D" id="1.25.10.10">
    <property type="entry name" value="Leucine-rich Repeat Variant"/>
    <property type="match status" value="1"/>
</dbReference>
<dbReference type="PANTHER" id="PTHR12425">
    <property type="entry name" value="SYNEMBRYN"/>
    <property type="match status" value="1"/>
</dbReference>
<dbReference type="Pfam" id="PF10165">
    <property type="entry name" value="Ric8"/>
    <property type="match status" value="2"/>
</dbReference>
<gene>
    <name evidence="7" type="ORF">RDWZM_005109</name>
</gene>
<dbReference type="GO" id="GO:0005938">
    <property type="term" value="C:cell cortex"/>
    <property type="evidence" value="ECO:0007669"/>
    <property type="project" value="UniProtKB-SubCell"/>
</dbReference>
<dbReference type="GO" id="GO:0005085">
    <property type="term" value="F:guanyl-nucleotide exchange factor activity"/>
    <property type="evidence" value="ECO:0007669"/>
    <property type="project" value="UniProtKB-KW"/>
</dbReference>
<dbReference type="PANTHER" id="PTHR12425:SF5">
    <property type="entry name" value="SYNEMBRYN"/>
    <property type="match status" value="1"/>
</dbReference>
<sequence>MEQLCQILKTGTPQQIANELADYYTQYANKPETIANIELKLKVIDVLFDILRDQNLINVYPLALQVMRIFTRDSSVSKVAFDDGRIETLLHLAMLVGEEEALMTETSQTFDQRIVVEAQKCMSNLLSTSDMVRSICSRNSCIEGIMLRLRMHPDPKLPSDVKYFDMLMLFLLTAMNHELRDKVQSDYHGLIYLMEAIDLILKNNAEYWAENVNNRSKRRSKGSRRGRKTQTEHEAPPPPPQPSTMMDTNANNSEDRGDDALVTYCLDDWEVNIAIQVLKVLFNLTISVENRQLDEIEEAHFFRLVSILHDLLLCDTKNGNKREELQSQTVNLLTNMPSKSYEELLSKISELGRPENPEYEYDEMNMEVIAALLKFLDKRLDDINANSSNNLEKVAPILICLAKASSSQPIIRKYIRYQILPPLKDIRSRPEDGTTLRNKLVRFMTSPDMHLKQLTAHLLFVLCKENTSRLIKYTGYGNAAGLLAGRGLLSCINSNSNYSSDSEESDTEEYVQNIDRINPVTGCIDQPRSGPNPLDHMSEEQKEYEANKLACIMDQLHRGGVIQPCKIDKDGRPVPVEHILELQKPCHSKQNESDSE</sequence>
<comment type="caution">
    <text evidence="7">The sequence shown here is derived from an EMBL/GenBank/DDBJ whole genome shotgun (WGS) entry which is preliminary data.</text>
</comment>
<dbReference type="OMA" id="IYLMEAI"/>
<evidence type="ECO:0000256" key="3">
    <source>
        <dbReference type="ARBA" id="ARBA00022490"/>
    </source>
</evidence>
<keyword evidence="3" id="KW-0963">Cytoplasm</keyword>
<comment type="similarity">
    <text evidence="2">Belongs to the synembryn family.</text>
</comment>
<dbReference type="InterPro" id="IPR016024">
    <property type="entry name" value="ARM-type_fold"/>
</dbReference>
<evidence type="ECO:0000256" key="6">
    <source>
        <dbReference type="SAM" id="MobiDB-lite"/>
    </source>
</evidence>
<dbReference type="InterPro" id="IPR019318">
    <property type="entry name" value="Gua_nucleotide_exch_fac_Ric8"/>
</dbReference>
<dbReference type="SUPFAM" id="SSF48371">
    <property type="entry name" value="ARM repeat"/>
    <property type="match status" value="1"/>
</dbReference>
<organism evidence="7 8">
    <name type="scientific">Blomia tropicalis</name>
    <name type="common">Mite</name>
    <dbReference type="NCBI Taxonomy" id="40697"/>
    <lineage>
        <taxon>Eukaryota</taxon>
        <taxon>Metazoa</taxon>
        <taxon>Ecdysozoa</taxon>
        <taxon>Arthropoda</taxon>
        <taxon>Chelicerata</taxon>
        <taxon>Arachnida</taxon>
        <taxon>Acari</taxon>
        <taxon>Acariformes</taxon>
        <taxon>Sarcoptiformes</taxon>
        <taxon>Astigmata</taxon>
        <taxon>Glycyphagoidea</taxon>
        <taxon>Echimyopodidae</taxon>
        <taxon>Blomia</taxon>
    </lineage>
</organism>
<dbReference type="InterPro" id="IPR011989">
    <property type="entry name" value="ARM-like"/>
</dbReference>
<dbReference type="GO" id="GO:0007186">
    <property type="term" value="P:G protein-coupled receptor signaling pathway"/>
    <property type="evidence" value="ECO:0007669"/>
    <property type="project" value="TreeGrafter"/>
</dbReference>
<dbReference type="GO" id="GO:0001965">
    <property type="term" value="F:G-protein alpha-subunit binding"/>
    <property type="evidence" value="ECO:0007669"/>
    <property type="project" value="TreeGrafter"/>
</dbReference>
<dbReference type="PRINTS" id="PR01802">
    <property type="entry name" value="SYNEMBRYN"/>
</dbReference>
<keyword evidence="8" id="KW-1185">Reference proteome</keyword>
<name>A0A9Q0M7E2_BLOTA</name>
<dbReference type="AlphaFoldDB" id="A0A9Q0M7E2"/>